<dbReference type="GO" id="GO:0016757">
    <property type="term" value="F:glycosyltransferase activity"/>
    <property type="evidence" value="ECO:0007669"/>
    <property type="project" value="InterPro"/>
</dbReference>
<evidence type="ECO:0000259" key="1">
    <source>
        <dbReference type="Pfam" id="PF00534"/>
    </source>
</evidence>
<evidence type="ECO:0000313" key="2">
    <source>
        <dbReference type="EMBL" id="SVD32472.1"/>
    </source>
</evidence>
<dbReference type="InterPro" id="IPR001296">
    <property type="entry name" value="Glyco_trans_1"/>
</dbReference>
<dbReference type="Gene3D" id="3.40.50.2000">
    <property type="entry name" value="Glycogen Phosphorylase B"/>
    <property type="match status" value="1"/>
</dbReference>
<protein>
    <recommendedName>
        <fullName evidence="1">Glycosyl transferase family 1 domain-containing protein</fullName>
    </recommendedName>
</protein>
<organism evidence="2">
    <name type="scientific">marine metagenome</name>
    <dbReference type="NCBI Taxonomy" id="408172"/>
    <lineage>
        <taxon>unclassified sequences</taxon>
        <taxon>metagenomes</taxon>
        <taxon>ecological metagenomes</taxon>
    </lineage>
</organism>
<reference evidence="2" key="1">
    <citation type="submission" date="2018-05" db="EMBL/GenBank/DDBJ databases">
        <authorList>
            <person name="Lanie J.A."/>
            <person name="Ng W.-L."/>
            <person name="Kazmierczak K.M."/>
            <person name="Andrzejewski T.M."/>
            <person name="Davidsen T.M."/>
            <person name="Wayne K.J."/>
            <person name="Tettelin H."/>
            <person name="Glass J.I."/>
            <person name="Rusch D."/>
            <person name="Podicherti R."/>
            <person name="Tsui H.-C.T."/>
            <person name="Winkler M.E."/>
        </authorList>
    </citation>
    <scope>NUCLEOTIDE SEQUENCE</scope>
</reference>
<dbReference type="SUPFAM" id="SSF53756">
    <property type="entry name" value="UDP-Glycosyltransferase/glycogen phosphorylase"/>
    <property type="match status" value="1"/>
</dbReference>
<dbReference type="AlphaFoldDB" id="A0A382UEE6"/>
<name>A0A382UEE6_9ZZZZ</name>
<accession>A0A382UEE6</accession>
<feature type="domain" description="Glycosyl transferase family 1" evidence="1">
    <location>
        <begin position="1"/>
        <end position="55"/>
    </location>
</feature>
<gene>
    <name evidence="2" type="ORF">METZ01_LOCUS385326</name>
</gene>
<dbReference type="Pfam" id="PF00534">
    <property type="entry name" value="Glycos_transf_1"/>
    <property type="match status" value="1"/>
</dbReference>
<proteinExistence type="predicted"/>
<feature type="non-terminal residue" evidence="2">
    <location>
        <position position="1"/>
    </location>
</feature>
<sequence length="79" mass="8879">PIIASNIGGSNETIIDEKTGFLYPAGNSDILSQKLSHIFDLNDETLKSMGIEGRKNVINKFNVEKMCFSTYSEYKKLFN</sequence>
<dbReference type="EMBL" id="UINC01143507">
    <property type="protein sequence ID" value="SVD32472.1"/>
    <property type="molecule type" value="Genomic_DNA"/>
</dbReference>